<sequence length="293" mass="31679">MMNFLGVGDNVCDVYLHEKTMYPGGQALNLSVYMRRLGARSAYFGLFGNDELAAHVCAALDAEGVDRSRCRTVQAPNGYAMVDLVDGDRHFVGSNKSGPARTQRIVRAEDMPLLAGFDLIHTSNNSHLDDCLGLLRESGARLSYDFSLSWKDEKRFGAVCPQVDFAFFSCGDLPDEEAWALAERAQALGCKTAVATLGSRGALCLRNGMRMRHALEPVQAVDTMGAGDSFAAAFLYSIVNAEKQGEVGEAALRAAMEHGARFAATTCLVRGAFGYGAPVSDEQITRMMQGIIR</sequence>
<evidence type="ECO:0000313" key="5">
    <source>
        <dbReference type="EMBL" id="HIQ82333.1"/>
    </source>
</evidence>
<dbReference type="Pfam" id="PF00294">
    <property type="entry name" value="PfkB"/>
    <property type="match status" value="1"/>
</dbReference>
<organism evidence="5 6">
    <name type="scientific">Candidatus Pullichristensenella stercorigallinarum</name>
    <dbReference type="NCBI Taxonomy" id="2840909"/>
    <lineage>
        <taxon>Bacteria</taxon>
        <taxon>Bacillati</taxon>
        <taxon>Bacillota</taxon>
        <taxon>Clostridia</taxon>
        <taxon>Candidatus Pullichristensenella</taxon>
    </lineage>
</organism>
<reference evidence="5" key="2">
    <citation type="journal article" date="2021" name="PeerJ">
        <title>Extensive microbial diversity within the chicken gut microbiome revealed by metagenomics and culture.</title>
        <authorList>
            <person name="Gilroy R."/>
            <person name="Ravi A."/>
            <person name="Getino M."/>
            <person name="Pursley I."/>
            <person name="Horton D.L."/>
            <person name="Alikhan N.F."/>
            <person name="Baker D."/>
            <person name="Gharbi K."/>
            <person name="Hall N."/>
            <person name="Watson M."/>
            <person name="Adriaenssens E.M."/>
            <person name="Foster-Nyarko E."/>
            <person name="Jarju S."/>
            <person name="Secka A."/>
            <person name="Antonio M."/>
            <person name="Oren A."/>
            <person name="Chaudhuri R.R."/>
            <person name="La Ragione R."/>
            <person name="Hildebrand F."/>
            <person name="Pallen M.J."/>
        </authorList>
    </citation>
    <scope>NUCLEOTIDE SEQUENCE</scope>
    <source>
        <strain evidence="5">ChiSjej6B24-2974</strain>
    </source>
</reference>
<evidence type="ECO:0000256" key="3">
    <source>
        <dbReference type="ARBA" id="ARBA00022777"/>
    </source>
</evidence>
<comment type="caution">
    <text evidence="5">The sequence shown here is derived from an EMBL/GenBank/DDBJ whole genome shotgun (WGS) entry which is preliminary data.</text>
</comment>
<dbReference type="EMBL" id="DVFZ01000046">
    <property type="protein sequence ID" value="HIQ82333.1"/>
    <property type="molecule type" value="Genomic_DNA"/>
</dbReference>
<comment type="similarity">
    <text evidence="1">Belongs to the carbohydrate kinase PfkB family.</text>
</comment>
<proteinExistence type="inferred from homology"/>
<dbReference type="InterPro" id="IPR050306">
    <property type="entry name" value="PfkB_Carbo_kinase"/>
</dbReference>
<dbReference type="InterPro" id="IPR011611">
    <property type="entry name" value="PfkB_dom"/>
</dbReference>
<dbReference type="SUPFAM" id="SSF53613">
    <property type="entry name" value="Ribokinase-like"/>
    <property type="match status" value="1"/>
</dbReference>
<reference evidence="5" key="1">
    <citation type="submission" date="2020-10" db="EMBL/GenBank/DDBJ databases">
        <authorList>
            <person name="Gilroy R."/>
        </authorList>
    </citation>
    <scope>NUCLEOTIDE SEQUENCE</scope>
    <source>
        <strain evidence="5">ChiSjej6B24-2974</strain>
    </source>
</reference>
<dbReference type="PROSITE" id="PS00584">
    <property type="entry name" value="PFKB_KINASES_2"/>
    <property type="match status" value="1"/>
</dbReference>
<evidence type="ECO:0000259" key="4">
    <source>
        <dbReference type="Pfam" id="PF00294"/>
    </source>
</evidence>
<dbReference type="GO" id="GO:0016301">
    <property type="term" value="F:kinase activity"/>
    <property type="evidence" value="ECO:0007669"/>
    <property type="project" value="UniProtKB-KW"/>
</dbReference>
<dbReference type="InterPro" id="IPR002173">
    <property type="entry name" value="Carboh/pur_kinase_PfkB_CS"/>
</dbReference>
<name>A0A9D0ZKX3_9FIRM</name>
<dbReference type="PANTHER" id="PTHR43085:SF41">
    <property type="entry name" value="FRUCTOSELYSINE 6-KINASE"/>
    <property type="match status" value="1"/>
</dbReference>
<keyword evidence="2" id="KW-0808">Transferase</keyword>
<accession>A0A9D0ZKX3</accession>
<feature type="domain" description="Carbohydrate kinase PfkB" evidence="4">
    <location>
        <begin position="14"/>
        <end position="272"/>
    </location>
</feature>
<evidence type="ECO:0000256" key="1">
    <source>
        <dbReference type="ARBA" id="ARBA00010688"/>
    </source>
</evidence>
<dbReference type="Gene3D" id="3.40.1190.20">
    <property type="match status" value="1"/>
</dbReference>
<dbReference type="InterPro" id="IPR029056">
    <property type="entry name" value="Ribokinase-like"/>
</dbReference>
<evidence type="ECO:0000313" key="6">
    <source>
        <dbReference type="Proteomes" id="UP000824260"/>
    </source>
</evidence>
<dbReference type="PANTHER" id="PTHR43085">
    <property type="entry name" value="HEXOKINASE FAMILY MEMBER"/>
    <property type="match status" value="1"/>
</dbReference>
<evidence type="ECO:0000256" key="2">
    <source>
        <dbReference type="ARBA" id="ARBA00022679"/>
    </source>
</evidence>
<gene>
    <name evidence="5" type="ORF">IAA52_04450</name>
</gene>
<dbReference type="AlphaFoldDB" id="A0A9D0ZKX3"/>
<protein>
    <submittedName>
        <fullName evidence="5">Fructoselysine 6-kinase</fullName>
    </submittedName>
</protein>
<dbReference type="Proteomes" id="UP000824260">
    <property type="component" value="Unassembled WGS sequence"/>
</dbReference>
<keyword evidence="3" id="KW-0418">Kinase</keyword>